<gene>
    <name evidence="2" type="ORF">CLCR_09148</name>
</gene>
<protein>
    <submittedName>
        <fullName evidence="2">Uncharacterized protein</fullName>
    </submittedName>
</protein>
<dbReference type="STRING" id="86049.A0A1C1CR84"/>
<dbReference type="VEuPathDB" id="FungiDB:G647_09655"/>
<dbReference type="PANTHER" id="PTHR37540:SF5">
    <property type="entry name" value="TRANSCRIPTION FACTOR DOMAIN-CONTAINING PROTEIN"/>
    <property type="match status" value="1"/>
</dbReference>
<proteinExistence type="predicted"/>
<evidence type="ECO:0000313" key="2">
    <source>
        <dbReference type="EMBL" id="OCT51017.1"/>
    </source>
</evidence>
<dbReference type="EMBL" id="LGRB01000009">
    <property type="protein sequence ID" value="OCT51017.1"/>
    <property type="molecule type" value="Genomic_DNA"/>
</dbReference>
<accession>A0A1C1CR84</accession>
<dbReference type="VEuPathDB" id="FungiDB:CLCR_09148"/>
<feature type="region of interest" description="Disordered" evidence="1">
    <location>
        <begin position="48"/>
        <end position="128"/>
    </location>
</feature>
<reference evidence="3" key="1">
    <citation type="submission" date="2015-07" db="EMBL/GenBank/DDBJ databases">
        <authorList>
            <person name="Teixeira M.M."/>
            <person name="Souza R.C."/>
            <person name="Almeida L.G."/>
            <person name="Vicente V.A."/>
            <person name="de Hoog S."/>
            <person name="Bocca A.L."/>
            <person name="de Almeida S.R."/>
            <person name="Vasconcelos A.T."/>
            <person name="Felipe M.S."/>
        </authorList>
    </citation>
    <scope>NUCLEOTIDE SEQUENCE [LARGE SCALE GENOMIC DNA]</scope>
    <source>
        <strain evidence="3">KSF</strain>
    </source>
</reference>
<feature type="compositionally biased region" description="Polar residues" evidence="1">
    <location>
        <begin position="113"/>
        <end position="123"/>
    </location>
</feature>
<keyword evidence="3" id="KW-1185">Reference proteome</keyword>
<evidence type="ECO:0000256" key="1">
    <source>
        <dbReference type="SAM" id="MobiDB-lite"/>
    </source>
</evidence>
<dbReference type="PANTHER" id="PTHR37540">
    <property type="entry name" value="TRANSCRIPTION FACTOR (ACR-2), PUTATIVE-RELATED-RELATED"/>
    <property type="match status" value="1"/>
</dbReference>
<dbReference type="Proteomes" id="UP000094526">
    <property type="component" value="Unassembled WGS sequence"/>
</dbReference>
<dbReference type="AlphaFoldDB" id="A0A1C1CR84"/>
<evidence type="ECO:0000313" key="3">
    <source>
        <dbReference type="Proteomes" id="UP000094526"/>
    </source>
</evidence>
<comment type="caution">
    <text evidence="2">The sequence shown here is derived from an EMBL/GenBank/DDBJ whole genome shotgun (WGS) entry which is preliminary data.</text>
</comment>
<feature type="compositionally biased region" description="Basic and acidic residues" evidence="1">
    <location>
        <begin position="82"/>
        <end position="94"/>
    </location>
</feature>
<name>A0A1C1CR84_9EURO</name>
<organism evidence="2 3">
    <name type="scientific">Cladophialophora carrionii</name>
    <dbReference type="NCBI Taxonomy" id="86049"/>
    <lineage>
        <taxon>Eukaryota</taxon>
        <taxon>Fungi</taxon>
        <taxon>Dikarya</taxon>
        <taxon>Ascomycota</taxon>
        <taxon>Pezizomycotina</taxon>
        <taxon>Eurotiomycetes</taxon>
        <taxon>Chaetothyriomycetidae</taxon>
        <taxon>Chaetothyriales</taxon>
        <taxon>Herpotrichiellaceae</taxon>
        <taxon>Cladophialophora</taxon>
    </lineage>
</organism>
<sequence>MHPPSRDTGPQVPSTTFNFTFVNQAEDLVSLYQRKIINKEQRHTIRSHVMQRVRQWESAQGRKRSTGREHPKGPAKSKARKKSTDSEATVRNEAKVSCANDPLNLADSDRTTLIRSPRQSPRLNLSPGVHEFDPFDTLPTNTLPHQSSESLLQYCELAVCCGVA</sequence>